<evidence type="ECO:0000313" key="3">
    <source>
        <dbReference type="Proteomes" id="UP000256964"/>
    </source>
</evidence>
<dbReference type="AlphaFoldDB" id="A0A371DG29"/>
<keyword evidence="3" id="KW-1185">Reference proteome</keyword>
<gene>
    <name evidence="2" type="ORF">OH76DRAFT_297933</name>
</gene>
<reference evidence="2 3" key="1">
    <citation type="journal article" date="2018" name="Biotechnol. Biofuels">
        <title>Integrative visual omics of the white-rot fungus Polyporus brumalis exposes the biotechnological potential of its oxidative enzymes for delignifying raw plant biomass.</title>
        <authorList>
            <person name="Miyauchi S."/>
            <person name="Rancon A."/>
            <person name="Drula E."/>
            <person name="Hage H."/>
            <person name="Chaduli D."/>
            <person name="Favel A."/>
            <person name="Grisel S."/>
            <person name="Henrissat B."/>
            <person name="Herpoel-Gimbert I."/>
            <person name="Ruiz-Duenas F.J."/>
            <person name="Chevret D."/>
            <person name="Hainaut M."/>
            <person name="Lin J."/>
            <person name="Wang M."/>
            <person name="Pangilinan J."/>
            <person name="Lipzen A."/>
            <person name="Lesage-Meessen L."/>
            <person name="Navarro D."/>
            <person name="Riley R."/>
            <person name="Grigoriev I.V."/>
            <person name="Zhou S."/>
            <person name="Raouche S."/>
            <person name="Rosso M.N."/>
        </authorList>
    </citation>
    <scope>NUCLEOTIDE SEQUENCE [LARGE SCALE GENOMIC DNA]</scope>
    <source>
        <strain evidence="2 3">BRFM 1820</strain>
    </source>
</reference>
<organism evidence="2 3">
    <name type="scientific">Lentinus brumalis</name>
    <dbReference type="NCBI Taxonomy" id="2498619"/>
    <lineage>
        <taxon>Eukaryota</taxon>
        <taxon>Fungi</taxon>
        <taxon>Dikarya</taxon>
        <taxon>Basidiomycota</taxon>
        <taxon>Agaricomycotina</taxon>
        <taxon>Agaricomycetes</taxon>
        <taxon>Polyporales</taxon>
        <taxon>Polyporaceae</taxon>
        <taxon>Lentinus</taxon>
    </lineage>
</organism>
<dbReference type="Proteomes" id="UP000256964">
    <property type="component" value="Unassembled WGS sequence"/>
</dbReference>
<name>A0A371DG29_9APHY</name>
<evidence type="ECO:0000313" key="2">
    <source>
        <dbReference type="EMBL" id="RDX51505.1"/>
    </source>
</evidence>
<sequence length="290" mass="31458">MGPPASIGHCPWVDLRAHTGYGMPGRRRQGSKRERGGPRSDAEDGLSRTPTGFKVPPRRRESPPAAATCTIGRFEAGRHFPTLPLSTTACRCLASQVPQRRVTTDAPKFRRGVQHNCRNVLAAQGLSLACHGFFQNAIVLGGEGGYISRYALGSRNSSDGRRRGTYVRAAMAVSGLAERRCAVCPVQPRKRLLGSDKGSNLRLPKLACRDDGIWHLDPKKQCADIAAAAGRGGVPDSQNASFPLLFCERPRPRRCGRSQLEARRSRLETRSCVSCLQSVAGSRRDGEMAA</sequence>
<protein>
    <submittedName>
        <fullName evidence="2">Uncharacterized protein</fullName>
    </submittedName>
</protein>
<proteinExistence type="predicted"/>
<feature type="compositionally biased region" description="Basic and acidic residues" evidence="1">
    <location>
        <begin position="31"/>
        <end position="46"/>
    </location>
</feature>
<feature type="region of interest" description="Disordered" evidence="1">
    <location>
        <begin position="18"/>
        <end position="65"/>
    </location>
</feature>
<dbReference type="EMBL" id="KZ857394">
    <property type="protein sequence ID" value="RDX51505.1"/>
    <property type="molecule type" value="Genomic_DNA"/>
</dbReference>
<accession>A0A371DG29</accession>
<evidence type="ECO:0000256" key="1">
    <source>
        <dbReference type="SAM" id="MobiDB-lite"/>
    </source>
</evidence>